<protein>
    <recommendedName>
        <fullName evidence="16">Adenosylcobinamide kinase</fullName>
        <ecNumber evidence="8">2.7.1.156</ecNumber>
        <ecNumber evidence="9">2.7.7.62</ecNumber>
    </recommendedName>
    <alternativeName>
        <fullName evidence="17">Adenosylcobinamide-phosphate guanylyltransferase</fullName>
    </alternativeName>
</protein>
<keyword evidence="10" id="KW-0169">Cobalamin biosynthesis</keyword>
<keyword evidence="14" id="KW-0067">ATP-binding</keyword>
<evidence type="ECO:0000256" key="5">
    <source>
        <dbReference type="ARBA" id="ARBA00004692"/>
    </source>
</evidence>
<evidence type="ECO:0000256" key="9">
    <source>
        <dbReference type="ARBA" id="ARBA00012523"/>
    </source>
</evidence>
<keyword evidence="12 19" id="KW-0547">Nucleotide-binding</keyword>
<evidence type="ECO:0000256" key="8">
    <source>
        <dbReference type="ARBA" id="ARBA00012016"/>
    </source>
</evidence>
<evidence type="ECO:0000256" key="6">
    <source>
        <dbReference type="ARBA" id="ARBA00005159"/>
    </source>
</evidence>
<dbReference type="GO" id="GO:0008820">
    <property type="term" value="F:cobinamide phosphate guanylyltransferase activity"/>
    <property type="evidence" value="ECO:0007669"/>
    <property type="project" value="UniProtKB-EC"/>
</dbReference>
<evidence type="ECO:0000256" key="7">
    <source>
        <dbReference type="ARBA" id="ARBA00007490"/>
    </source>
</evidence>
<keyword evidence="20" id="KW-0548">Nucleotidyltransferase</keyword>
<reference evidence="21" key="2">
    <citation type="submission" date="2021-11" db="EMBL/GenBank/DDBJ databases">
        <title>Isoprene-degrading acetogen.</title>
        <authorList>
            <person name="Yang Y."/>
            <person name="Jin H."/>
            <person name="Yan J."/>
        </authorList>
    </citation>
    <scope>NUCLEOTIDE SEQUENCE</scope>
    <source>
        <strain evidence="21">Berkeley</strain>
    </source>
</reference>
<feature type="binding site" evidence="19">
    <location>
        <begin position="9"/>
        <end position="16"/>
    </location>
    <ligand>
        <name>GTP</name>
        <dbReference type="ChEBI" id="CHEBI:37565"/>
    </ligand>
</feature>
<dbReference type="EC" id="2.7.1.156" evidence="8"/>
<comment type="catalytic activity">
    <reaction evidence="3">
        <text>adenosylcob(III)inamide + GTP = adenosylcob(III)inamide phosphate + GDP + H(+)</text>
        <dbReference type="Rhea" id="RHEA:15765"/>
        <dbReference type="ChEBI" id="CHEBI:2480"/>
        <dbReference type="ChEBI" id="CHEBI:15378"/>
        <dbReference type="ChEBI" id="CHEBI:37565"/>
        <dbReference type="ChEBI" id="CHEBI:58189"/>
        <dbReference type="ChEBI" id="CHEBI:58502"/>
        <dbReference type="EC" id="2.7.1.156"/>
    </reaction>
</comment>
<evidence type="ECO:0000256" key="14">
    <source>
        <dbReference type="ARBA" id="ARBA00022840"/>
    </source>
</evidence>
<dbReference type="CDD" id="cd00544">
    <property type="entry name" value="CobU"/>
    <property type="match status" value="1"/>
</dbReference>
<comment type="pathway">
    <text evidence="5">Cofactor biosynthesis; adenosylcobalamin biosynthesis; adenosylcobalamin from cob(II)yrinate a,c-diamide: step 6/7.</text>
</comment>
<dbReference type="RefSeq" id="WP_070369541.1">
    <property type="nucleotide sequence ID" value="NZ_CABIIK010000010.1"/>
</dbReference>
<dbReference type="UniPathway" id="UPA00148">
    <property type="reaction ID" value="UER00236"/>
</dbReference>
<evidence type="ECO:0000313" key="23">
    <source>
        <dbReference type="Proteomes" id="UP001163550"/>
    </source>
</evidence>
<dbReference type="GO" id="GO:0009236">
    <property type="term" value="P:cobalamin biosynthetic process"/>
    <property type="evidence" value="ECO:0007669"/>
    <property type="project" value="UniProtKB-UniPathway"/>
</dbReference>
<dbReference type="InterPro" id="IPR027417">
    <property type="entry name" value="P-loop_NTPase"/>
</dbReference>
<evidence type="ECO:0000256" key="17">
    <source>
        <dbReference type="ARBA" id="ARBA00030571"/>
    </source>
</evidence>
<evidence type="ECO:0000256" key="4">
    <source>
        <dbReference type="ARBA" id="ARBA00003889"/>
    </source>
</evidence>
<evidence type="ECO:0000256" key="18">
    <source>
        <dbReference type="PIRSR" id="PIRSR006135-1"/>
    </source>
</evidence>
<evidence type="ECO:0000256" key="12">
    <source>
        <dbReference type="ARBA" id="ARBA00022741"/>
    </source>
</evidence>
<dbReference type="STRING" id="52694.ACWI_01660"/>
<proteinExistence type="inferred from homology"/>
<dbReference type="Pfam" id="PF02283">
    <property type="entry name" value="CobU"/>
    <property type="match status" value="1"/>
</dbReference>
<comment type="catalytic activity">
    <reaction evidence="1">
        <text>adenosylcob(III)inamide + ATP = adenosylcob(III)inamide phosphate + ADP + H(+)</text>
        <dbReference type="Rhea" id="RHEA:15769"/>
        <dbReference type="ChEBI" id="CHEBI:2480"/>
        <dbReference type="ChEBI" id="CHEBI:15378"/>
        <dbReference type="ChEBI" id="CHEBI:30616"/>
        <dbReference type="ChEBI" id="CHEBI:58502"/>
        <dbReference type="ChEBI" id="CHEBI:456216"/>
        <dbReference type="EC" id="2.7.1.156"/>
    </reaction>
</comment>
<evidence type="ECO:0000256" key="13">
    <source>
        <dbReference type="ARBA" id="ARBA00022777"/>
    </source>
</evidence>
<dbReference type="PANTHER" id="PTHR34848:SF1">
    <property type="entry name" value="BIFUNCTIONAL ADENOSYLCOBALAMIN BIOSYNTHESIS PROTEIN COBU"/>
    <property type="match status" value="1"/>
</dbReference>
<dbReference type="GO" id="GO:0005524">
    <property type="term" value="F:ATP binding"/>
    <property type="evidence" value="ECO:0007669"/>
    <property type="project" value="UniProtKB-KW"/>
</dbReference>
<dbReference type="Proteomes" id="UP001163550">
    <property type="component" value="Chromosome"/>
</dbReference>
<reference evidence="20 22" key="1">
    <citation type="submission" date="2015-09" db="EMBL/GenBank/DDBJ databases">
        <title>Genome sequence of Acetobacterium wieringae DSM 1911.</title>
        <authorList>
            <person name="Poehlein A."/>
            <person name="Bengelsdorf F.R."/>
            <person name="Schiel-Bengelsdorf B."/>
            <person name="Duerre P."/>
            <person name="Daniel R."/>
        </authorList>
    </citation>
    <scope>NUCLEOTIDE SEQUENCE [LARGE SCALE GENOMIC DNA]</scope>
    <source>
        <strain evidence="20 22">DSM 1911</strain>
    </source>
</reference>
<dbReference type="EC" id="2.7.7.62" evidence="9"/>
<keyword evidence="13 21" id="KW-0418">Kinase</keyword>
<dbReference type="InterPro" id="IPR003203">
    <property type="entry name" value="CobU/CobP"/>
</dbReference>
<dbReference type="PIRSF" id="PIRSF006135">
    <property type="entry name" value="CobU"/>
    <property type="match status" value="1"/>
</dbReference>
<dbReference type="EMBL" id="LKEU01000010">
    <property type="protein sequence ID" value="OFV72255.1"/>
    <property type="molecule type" value="Genomic_DNA"/>
</dbReference>
<keyword evidence="23" id="KW-1185">Reference proteome</keyword>
<feature type="binding site" evidence="19">
    <location>
        <begin position="34"/>
        <end position="36"/>
    </location>
    <ligand>
        <name>GTP</name>
        <dbReference type="ChEBI" id="CHEBI:37565"/>
    </ligand>
</feature>
<comment type="pathway">
    <text evidence="6">Cofactor biosynthesis; adenosylcobalamin biosynthesis; adenosylcobalamin from cob(II)yrinate a,c-diamide: step 5/7.</text>
</comment>
<keyword evidence="15 19" id="KW-0342">GTP-binding</keyword>
<feature type="active site" description="GMP-histidine intermediate" evidence="18">
    <location>
        <position position="50"/>
    </location>
</feature>
<evidence type="ECO:0000256" key="19">
    <source>
        <dbReference type="PIRSR" id="PIRSR006135-2"/>
    </source>
</evidence>
<dbReference type="AlphaFoldDB" id="A0A1F2PMT3"/>
<comment type="function">
    <text evidence="4">Catalyzes ATP-dependent phosphorylation of adenosylcobinamide and addition of GMP to adenosylcobinamide phosphate.</text>
</comment>
<evidence type="ECO:0000256" key="16">
    <source>
        <dbReference type="ARBA" id="ARBA00029570"/>
    </source>
</evidence>
<comment type="similarity">
    <text evidence="7">Belongs to the CobU/CobP family.</text>
</comment>
<evidence type="ECO:0000256" key="11">
    <source>
        <dbReference type="ARBA" id="ARBA00022679"/>
    </source>
</evidence>
<evidence type="ECO:0000313" key="22">
    <source>
        <dbReference type="Proteomes" id="UP000176244"/>
    </source>
</evidence>
<sequence>MGQLIFVTGGARSGKSTYAENLARESGQPVAYIATAIAFDDGMKDRIAKHQAQRPNHWGTIEQYKDFQTIAENPIFKQARVVLFDCLTVMTTNNMLDFPVDYDTCSMETVGEIEAAIKLEVEKLLDVCQDKTLIVVSNEVGLGLVPAYKLGSYFRDIAGRMNQLVAGRADEAYLLVAGLPMKLK</sequence>
<dbReference type="Gene3D" id="3.40.50.300">
    <property type="entry name" value="P-loop containing nucleotide triphosphate hydrolases"/>
    <property type="match status" value="1"/>
</dbReference>
<dbReference type="Proteomes" id="UP000176244">
    <property type="component" value="Unassembled WGS sequence"/>
</dbReference>
<evidence type="ECO:0000256" key="10">
    <source>
        <dbReference type="ARBA" id="ARBA00022573"/>
    </source>
</evidence>
<dbReference type="OrthoDB" id="9799422at2"/>
<evidence type="ECO:0000256" key="3">
    <source>
        <dbReference type="ARBA" id="ARBA00001522"/>
    </source>
</evidence>
<dbReference type="EMBL" id="CP087994">
    <property type="protein sequence ID" value="UYO63366.1"/>
    <property type="molecule type" value="Genomic_DNA"/>
</dbReference>
<evidence type="ECO:0000256" key="15">
    <source>
        <dbReference type="ARBA" id="ARBA00023134"/>
    </source>
</evidence>
<evidence type="ECO:0000313" key="21">
    <source>
        <dbReference type="EMBL" id="UYO63366.1"/>
    </source>
</evidence>
<name>A0A1F2PMT3_9FIRM</name>
<gene>
    <name evidence="20" type="primary">cobU</name>
    <name evidence="20" type="ORF">ACWI_01660</name>
    <name evidence="21" type="ORF">LNN31_02655</name>
</gene>
<evidence type="ECO:0000313" key="20">
    <source>
        <dbReference type="EMBL" id="OFV72255.1"/>
    </source>
</evidence>
<organism evidence="20 22">
    <name type="scientific">Acetobacterium wieringae</name>
    <dbReference type="NCBI Taxonomy" id="52694"/>
    <lineage>
        <taxon>Bacteria</taxon>
        <taxon>Bacillati</taxon>
        <taxon>Bacillota</taxon>
        <taxon>Clostridia</taxon>
        <taxon>Eubacteriales</taxon>
        <taxon>Eubacteriaceae</taxon>
        <taxon>Acetobacterium</taxon>
    </lineage>
</organism>
<feature type="binding site" evidence="19">
    <location>
        <position position="85"/>
    </location>
    <ligand>
        <name>GTP</name>
        <dbReference type="ChEBI" id="CHEBI:37565"/>
    </ligand>
</feature>
<evidence type="ECO:0000256" key="1">
    <source>
        <dbReference type="ARBA" id="ARBA00000312"/>
    </source>
</evidence>
<dbReference type="NCBIfam" id="NF004469">
    <property type="entry name" value="PRK05800.1"/>
    <property type="match status" value="1"/>
</dbReference>
<accession>A0A1F2PMT3</accession>
<dbReference type="SUPFAM" id="SSF52540">
    <property type="entry name" value="P-loop containing nucleoside triphosphate hydrolases"/>
    <property type="match status" value="1"/>
</dbReference>
<dbReference type="PANTHER" id="PTHR34848">
    <property type="match status" value="1"/>
</dbReference>
<keyword evidence="11 20" id="KW-0808">Transferase</keyword>
<comment type="catalytic activity">
    <reaction evidence="2">
        <text>adenosylcob(III)inamide phosphate + GTP + H(+) = adenosylcob(III)inamide-GDP + diphosphate</text>
        <dbReference type="Rhea" id="RHEA:22712"/>
        <dbReference type="ChEBI" id="CHEBI:15378"/>
        <dbReference type="ChEBI" id="CHEBI:33019"/>
        <dbReference type="ChEBI" id="CHEBI:37565"/>
        <dbReference type="ChEBI" id="CHEBI:58502"/>
        <dbReference type="ChEBI" id="CHEBI:60487"/>
        <dbReference type="EC" id="2.7.7.62"/>
    </reaction>
</comment>
<dbReference type="GO" id="GO:0005525">
    <property type="term" value="F:GTP binding"/>
    <property type="evidence" value="ECO:0007669"/>
    <property type="project" value="UniProtKB-KW"/>
</dbReference>
<feature type="binding site" evidence="19">
    <location>
        <position position="62"/>
    </location>
    <ligand>
        <name>GTP</name>
        <dbReference type="ChEBI" id="CHEBI:37565"/>
    </ligand>
</feature>
<dbReference type="GO" id="GO:0043752">
    <property type="term" value="F:adenosylcobinamide kinase activity"/>
    <property type="evidence" value="ECO:0007669"/>
    <property type="project" value="UniProtKB-EC"/>
</dbReference>
<evidence type="ECO:0000256" key="2">
    <source>
        <dbReference type="ARBA" id="ARBA00000711"/>
    </source>
</evidence>